<reference evidence="1" key="2">
    <citation type="submission" date="2020-07" db="EMBL/GenBank/DDBJ databases">
        <authorList>
            <person name="Vera ALvarez R."/>
            <person name="Arias-Moreno D.M."/>
            <person name="Jimenez-Jacinto V."/>
            <person name="Jimenez-Bremont J.F."/>
            <person name="Swaminathan K."/>
            <person name="Moose S.P."/>
            <person name="Guerrero-Gonzalez M.L."/>
            <person name="Marino-Ramirez L."/>
            <person name="Landsman D."/>
            <person name="Rodriguez-Kessler M."/>
            <person name="Delgado-Sanchez P."/>
        </authorList>
    </citation>
    <scope>NUCLEOTIDE SEQUENCE</scope>
    <source>
        <tissue evidence="1">Cladode</tissue>
    </source>
</reference>
<dbReference type="EMBL" id="GISG01182239">
    <property type="protein sequence ID" value="MBA4654142.1"/>
    <property type="molecule type" value="Transcribed_RNA"/>
</dbReference>
<proteinExistence type="predicted"/>
<dbReference type="AlphaFoldDB" id="A0A7C9E1U4"/>
<protein>
    <submittedName>
        <fullName evidence="1">Uncharacterized protein</fullName>
    </submittedName>
</protein>
<dbReference type="EMBL" id="GISG01182243">
    <property type="protein sequence ID" value="MBA4654145.1"/>
    <property type="molecule type" value="Transcribed_RNA"/>
</dbReference>
<dbReference type="EMBL" id="GISG01182240">
    <property type="protein sequence ID" value="MBA4654143.1"/>
    <property type="molecule type" value="Transcribed_RNA"/>
</dbReference>
<reference evidence="1" key="1">
    <citation type="journal article" date="2013" name="J. Plant Res.">
        <title>Effect of fungi and light on seed germination of three Opuntia species from semiarid lands of central Mexico.</title>
        <authorList>
            <person name="Delgado-Sanchez P."/>
            <person name="Jimenez-Bremont J.F."/>
            <person name="Guerrero-Gonzalez Mde L."/>
            <person name="Flores J."/>
        </authorList>
    </citation>
    <scope>NUCLEOTIDE SEQUENCE</scope>
    <source>
        <tissue evidence="1">Cladode</tissue>
    </source>
</reference>
<accession>A0A7C9E1U4</accession>
<organism evidence="1">
    <name type="scientific">Opuntia streptacantha</name>
    <name type="common">Prickly pear cactus</name>
    <name type="synonym">Opuntia cardona</name>
    <dbReference type="NCBI Taxonomy" id="393608"/>
    <lineage>
        <taxon>Eukaryota</taxon>
        <taxon>Viridiplantae</taxon>
        <taxon>Streptophyta</taxon>
        <taxon>Embryophyta</taxon>
        <taxon>Tracheophyta</taxon>
        <taxon>Spermatophyta</taxon>
        <taxon>Magnoliopsida</taxon>
        <taxon>eudicotyledons</taxon>
        <taxon>Gunneridae</taxon>
        <taxon>Pentapetalae</taxon>
        <taxon>Caryophyllales</taxon>
        <taxon>Cactineae</taxon>
        <taxon>Cactaceae</taxon>
        <taxon>Opuntioideae</taxon>
        <taxon>Opuntia</taxon>
    </lineage>
</organism>
<name>A0A7C9E1U4_OPUST</name>
<evidence type="ECO:0000313" key="1">
    <source>
        <dbReference type="EMBL" id="MBA4654143.1"/>
    </source>
</evidence>
<sequence length="109" mass="12277">MSSQQSGEEAEYAAAVAATAAAIAITSLDEAMDQTQIRERPRSPLPRVRSKIADISYTMAEPLLISCHKIPLYLLSEGLQLRRRFRLLAKKRTMRPKGQNRPLSERLQL</sequence>